<feature type="chain" id="PRO_5036995747" description="Probable pectate lyase F" evidence="12">
    <location>
        <begin position="20"/>
        <end position="219"/>
    </location>
</feature>
<dbReference type="InterPro" id="IPR012334">
    <property type="entry name" value="Pectin_lyas_fold"/>
</dbReference>
<dbReference type="EC" id="4.2.2.2" evidence="5"/>
<evidence type="ECO:0000256" key="4">
    <source>
        <dbReference type="ARBA" id="ARBA00006463"/>
    </source>
</evidence>
<evidence type="ECO:0000256" key="7">
    <source>
        <dbReference type="ARBA" id="ARBA00022729"/>
    </source>
</evidence>
<protein>
    <recommendedName>
        <fullName evidence="11">Probable pectate lyase F</fullName>
        <ecNumber evidence="5">4.2.2.2</ecNumber>
    </recommendedName>
</protein>
<evidence type="ECO:0000256" key="3">
    <source>
        <dbReference type="ARBA" id="ARBA00004613"/>
    </source>
</evidence>
<sequence>MYSTLAIAIFFLVVSNASSSSPACNTKFPTATNGQEVPATIPVTANKDFGMVRLVAGKGVGGSTVNENDQPILLLEPGVTVSNNVWWESVGTHAAGFGTDTQYWANVNNKYTVQGGGAQNAADKMFIQQGAGTTTITNFYAYNGSKLYQSCGDCPTQFKQRHLIINTSTFQGYVCQGYEGNTNYNGTNFQQAPVEKMKPGEPLNGIACNDPHANIVIAN</sequence>
<evidence type="ECO:0000256" key="2">
    <source>
        <dbReference type="ARBA" id="ARBA00001913"/>
    </source>
</evidence>
<proteinExistence type="inferred from homology"/>
<comment type="subcellular location">
    <subcellularLocation>
        <location evidence="3">Secreted</location>
    </subcellularLocation>
</comment>
<dbReference type="WBParaSite" id="jg20983">
    <property type="protein sequence ID" value="jg20983"/>
    <property type="gene ID" value="jg20983"/>
</dbReference>
<keyword evidence="13" id="KW-1185">Reference proteome</keyword>
<dbReference type="Proteomes" id="UP000887574">
    <property type="component" value="Unplaced"/>
</dbReference>
<evidence type="ECO:0000256" key="10">
    <source>
        <dbReference type="ARBA" id="ARBA00025679"/>
    </source>
</evidence>
<evidence type="ECO:0000256" key="12">
    <source>
        <dbReference type="SAM" id="SignalP"/>
    </source>
</evidence>
<keyword evidence="7 12" id="KW-0732">Signal</keyword>
<evidence type="ECO:0000313" key="13">
    <source>
        <dbReference type="Proteomes" id="UP000887574"/>
    </source>
</evidence>
<dbReference type="PANTHER" id="PTHR33407">
    <property type="entry name" value="PECTATE LYASE F-RELATED"/>
    <property type="match status" value="1"/>
</dbReference>
<evidence type="ECO:0000256" key="5">
    <source>
        <dbReference type="ARBA" id="ARBA00012272"/>
    </source>
</evidence>
<evidence type="ECO:0000256" key="8">
    <source>
        <dbReference type="ARBA" id="ARBA00022837"/>
    </source>
</evidence>
<feature type="signal peptide" evidence="12">
    <location>
        <begin position="1"/>
        <end position="19"/>
    </location>
</feature>
<dbReference type="InterPro" id="IPR011050">
    <property type="entry name" value="Pectin_lyase_fold/virulence"/>
</dbReference>
<dbReference type="GO" id="GO:0030570">
    <property type="term" value="F:pectate lyase activity"/>
    <property type="evidence" value="ECO:0007669"/>
    <property type="project" value="UniProtKB-EC"/>
</dbReference>
<keyword evidence="6" id="KW-0964">Secreted</keyword>
<name>A0A915DMN1_9BILA</name>
<keyword evidence="9" id="KW-0456">Lyase</keyword>
<dbReference type="PANTHER" id="PTHR33407:SF9">
    <property type="entry name" value="PECTATE LYASE F-RELATED"/>
    <property type="match status" value="1"/>
</dbReference>
<dbReference type="InterPro" id="IPR004898">
    <property type="entry name" value="Pectate_lyase_PlyH/PlyE-like"/>
</dbReference>
<comment type="similarity">
    <text evidence="4">Belongs to the polysaccharide lyase 3 family.</text>
</comment>
<dbReference type="Gene3D" id="2.160.20.10">
    <property type="entry name" value="Single-stranded right-handed beta-helix, Pectin lyase-like"/>
    <property type="match status" value="1"/>
</dbReference>
<organism evidence="13 14">
    <name type="scientific">Ditylenchus dipsaci</name>
    <dbReference type="NCBI Taxonomy" id="166011"/>
    <lineage>
        <taxon>Eukaryota</taxon>
        <taxon>Metazoa</taxon>
        <taxon>Ecdysozoa</taxon>
        <taxon>Nematoda</taxon>
        <taxon>Chromadorea</taxon>
        <taxon>Rhabditida</taxon>
        <taxon>Tylenchina</taxon>
        <taxon>Tylenchomorpha</taxon>
        <taxon>Sphaerularioidea</taxon>
        <taxon>Anguinidae</taxon>
        <taxon>Anguininae</taxon>
        <taxon>Ditylenchus</taxon>
    </lineage>
</organism>
<evidence type="ECO:0000256" key="9">
    <source>
        <dbReference type="ARBA" id="ARBA00023239"/>
    </source>
</evidence>
<evidence type="ECO:0000256" key="6">
    <source>
        <dbReference type="ARBA" id="ARBA00022525"/>
    </source>
</evidence>
<comment type="cofactor">
    <cofactor evidence="2">
        <name>Ca(2+)</name>
        <dbReference type="ChEBI" id="CHEBI:29108"/>
    </cofactor>
</comment>
<dbReference type="Pfam" id="PF03211">
    <property type="entry name" value="Pectate_lyase"/>
    <property type="match status" value="1"/>
</dbReference>
<dbReference type="GO" id="GO:0005576">
    <property type="term" value="C:extracellular region"/>
    <property type="evidence" value="ECO:0007669"/>
    <property type="project" value="UniProtKB-SubCell"/>
</dbReference>
<evidence type="ECO:0000313" key="14">
    <source>
        <dbReference type="WBParaSite" id="jg20983"/>
    </source>
</evidence>
<reference evidence="14" key="1">
    <citation type="submission" date="2022-11" db="UniProtKB">
        <authorList>
            <consortium name="WormBaseParasite"/>
        </authorList>
    </citation>
    <scope>IDENTIFICATION</scope>
</reference>
<comment type="function">
    <text evidence="10">Pectinolytic enzyme consist of four classes of enzymes: pectin lyase, polygalacturonase, pectin methylesterase and rhamnogalacturonase. Among pectinolytic enzymes, pectin lyase is the most important in depolymerization of pectin, since it cleaves internal glycosidic bonds of highly methylated pectins. Favors pectate, the anion, over pectin, the methyl ester.</text>
</comment>
<evidence type="ECO:0000256" key="1">
    <source>
        <dbReference type="ARBA" id="ARBA00000695"/>
    </source>
</evidence>
<accession>A0A915DMN1</accession>
<keyword evidence="8" id="KW-0106">Calcium</keyword>
<dbReference type="SUPFAM" id="SSF51126">
    <property type="entry name" value="Pectin lyase-like"/>
    <property type="match status" value="1"/>
</dbReference>
<comment type="catalytic activity">
    <reaction evidence="1">
        <text>Eliminative cleavage of (1-&gt;4)-alpha-D-galacturonan to give oligosaccharides with 4-deoxy-alpha-D-galact-4-enuronosyl groups at their non-reducing ends.</text>
        <dbReference type="EC" id="4.2.2.2"/>
    </reaction>
</comment>
<dbReference type="GO" id="GO:0045490">
    <property type="term" value="P:pectin catabolic process"/>
    <property type="evidence" value="ECO:0007669"/>
    <property type="project" value="TreeGrafter"/>
</dbReference>
<dbReference type="AlphaFoldDB" id="A0A915DMN1"/>
<evidence type="ECO:0000256" key="11">
    <source>
        <dbReference type="ARBA" id="ARBA00039895"/>
    </source>
</evidence>